<sequence>MATPMLQARGKLANLPKDLEPGRIYIATDKRQMIVGMPYGKPLVFKESLFRRIKNYLRQLVGSGSSS</sequence>
<dbReference type="AlphaFoldDB" id="A0A644VHT3"/>
<accession>A0A644VHT3</accession>
<gene>
    <name evidence="1" type="ORF">SDC9_37013</name>
</gene>
<name>A0A644VHT3_9ZZZZ</name>
<reference evidence="1" key="1">
    <citation type="submission" date="2019-08" db="EMBL/GenBank/DDBJ databases">
        <authorList>
            <person name="Kucharzyk K."/>
            <person name="Murdoch R.W."/>
            <person name="Higgins S."/>
            <person name="Loffler F."/>
        </authorList>
    </citation>
    <scope>NUCLEOTIDE SEQUENCE</scope>
</reference>
<comment type="caution">
    <text evidence="1">The sequence shown here is derived from an EMBL/GenBank/DDBJ whole genome shotgun (WGS) entry which is preliminary data.</text>
</comment>
<protein>
    <submittedName>
        <fullName evidence="1">Uncharacterized protein</fullName>
    </submittedName>
</protein>
<evidence type="ECO:0000313" key="1">
    <source>
        <dbReference type="EMBL" id="MPL90954.1"/>
    </source>
</evidence>
<dbReference type="EMBL" id="VSSQ01000316">
    <property type="protein sequence ID" value="MPL90954.1"/>
    <property type="molecule type" value="Genomic_DNA"/>
</dbReference>
<organism evidence="1">
    <name type="scientific">bioreactor metagenome</name>
    <dbReference type="NCBI Taxonomy" id="1076179"/>
    <lineage>
        <taxon>unclassified sequences</taxon>
        <taxon>metagenomes</taxon>
        <taxon>ecological metagenomes</taxon>
    </lineage>
</organism>
<proteinExistence type="predicted"/>